<feature type="signal peptide" evidence="1">
    <location>
        <begin position="1"/>
        <end position="20"/>
    </location>
</feature>
<proteinExistence type="predicted"/>
<sequence>MARLLITLPTFVAFIALAPAAPVPPAQKPVLYYPTSVGAKRVYEWGGNNRTEQVTAVDEKDGKTIVTVGVLVDEKVTPYCKILVSDKGLFFGVDGLEETKFPYPMLKLPAKAGDRWDWEVAEVARKVICTVGAVEEVEVPAGKFQTIRVESEAPVGKTGTQKTTQWYAPNMGWVKMVTRAGNAEETRVLKSFTLGK</sequence>
<feature type="chain" id="PRO_5026904576" description="DUF3108 domain-containing protein" evidence="1">
    <location>
        <begin position="21"/>
        <end position="196"/>
    </location>
</feature>
<dbReference type="AlphaFoldDB" id="A0A6P2D6Q6"/>
<dbReference type="InterPro" id="IPR049279">
    <property type="entry name" value="DUF3108-like"/>
</dbReference>
<organism evidence="3 4">
    <name type="scientific">Gemmata massiliana</name>
    <dbReference type="NCBI Taxonomy" id="1210884"/>
    <lineage>
        <taxon>Bacteria</taxon>
        <taxon>Pseudomonadati</taxon>
        <taxon>Planctomycetota</taxon>
        <taxon>Planctomycetia</taxon>
        <taxon>Gemmatales</taxon>
        <taxon>Gemmataceae</taxon>
        <taxon>Gemmata</taxon>
    </lineage>
</organism>
<dbReference type="EMBL" id="LR593886">
    <property type="protein sequence ID" value="VTR96146.1"/>
    <property type="molecule type" value="Genomic_DNA"/>
</dbReference>
<dbReference type="RefSeq" id="WP_162670474.1">
    <property type="nucleotide sequence ID" value="NZ_LR593886.1"/>
</dbReference>
<evidence type="ECO:0000313" key="4">
    <source>
        <dbReference type="Proteomes" id="UP000464178"/>
    </source>
</evidence>
<gene>
    <name evidence="3" type="ORF">SOIL9_15680</name>
</gene>
<protein>
    <recommendedName>
        <fullName evidence="2">DUF3108 domain-containing protein</fullName>
    </recommendedName>
</protein>
<evidence type="ECO:0000259" key="2">
    <source>
        <dbReference type="Pfam" id="PF21347"/>
    </source>
</evidence>
<feature type="domain" description="DUF3108" evidence="2">
    <location>
        <begin position="105"/>
        <end position="175"/>
    </location>
</feature>
<dbReference type="Pfam" id="PF21347">
    <property type="entry name" value="DUF3108_like"/>
    <property type="match status" value="1"/>
</dbReference>
<name>A0A6P2D6Q6_9BACT</name>
<accession>A0A6P2D6Q6</accession>
<dbReference type="Proteomes" id="UP000464178">
    <property type="component" value="Chromosome"/>
</dbReference>
<evidence type="ECO:0000313" key="3">
    <source>
        <dbReference type="EMBL" id="VTR96146.1"/>
    </source>
</evidence>
<keyword evidence="4" id="KW-1185">Reference proteome</keyword>
<dbReference type="KEGG" id="gms:SOIL9_15680"/>
<keyword evidence="1" id="KW-0732">Signal</keyword>
<dbReference type="Gene3D" id="2.40.360.20">
    <property type="match status" value="1"/>
</dbReference>
<reference evidence="3 4" key="1">
    <citation type="submission" date="2019-05" db="EMBL/GenBank/DDBJ databases">
        <authorList>
            <consortium name="Science for Life Laboratories"/>
        </authorList>
    </citation>
    <scope>NUCLEOTIDE SEQUENCE [LARGE SCALE GENOMIC DNA]</scope>
    <source>
        <strain evidence="3">Soil9</strain>
    </source>
</reference>
<evidence type="ECO:0000256" key="1">
    <source>
        <dbReference type="SAM" id="SignalP"/>
    </source>
</evidence>